<organism evidence="21 22">
    <name type="scientific">Pieris macdunnoughi</name>
    <dbReference type="NCBI Taxonomy" id="345717"/>
    <lineage>
        <taxon>Eukaryota</taxon>
        <taxon>Metazoa</taxon>
        <taxon>Ecdysozoa</taxon>
        <taxon>Arthropoda</taxon>
        <taxon>Hexapoda</taxon>
        <taxon>Insecta</taxon>
        <taxon>Pterygota</taxon>
        <taxon>Neoptera</taxon>
        <taxon>Endopterygota</taxon>
        <taxon>Lepidoptera</taxon>
        <taxon>Glossata</taxon>
        <taxon>Ditrysia</taxon>
        <taxon>Papilionoidea</taxon>
        <taxon>Pieridae</taxon>
        <taxon>Pierinae</taxon>
        <taxon>Pieris</taxon>
    </lineage>
</organism>
<evidence type="ECO:0000256" key="6">
    <source>
        <dbReference type="ARBA" id="ARBA00012487"/>
    </source>
</evidence>
<feature type="region of interest" description="Disordered" evidence="20">
    <location>
        <begin position="333"/>
        <end position="684"/>
    </location>
</feature>
<proteinExistence type="inferred from homology"/>
<dbReference type="PANTHER" id="PTHR13619:SF0">
    <property type="entry name" value="PHOSPHATIDATE CYTIDYLYLTRANSFERASE, MITOCHONDRIAL"/>
    <property type="match status" value="1"/>
</dbReference>
<feature type="region of interest" description="Disordered" evidence="20">
    <location>
        <begin position="791"/>
        <end position="848"/>
    </location>
</feature>
<feature type="compositionally biased region" description="Basic and acidic residues" evidence="20">
    <location>
        <begin position="493"/>
        <end position="518"/>
    </location>
</feature>
<keyword evidence="13" id="KW-0443">Lipid metabolism</keyword>
<dbReference type="GO" id="GO:0004605">
    <property type="term" value="F:phosphatidate cytidylyltransferase activity"/>
    <property type="evidence" value="ECO:0007669"/>
    <property type="project" value="UniProtKB-EC"/>
</dbReference>
<dbReference type="OrthoDB" id="341477at2759"/>
<feature type="compositionally biased region" description="Basic and acidic residues" evidence="20">
    <location>
        <begin position="377"/>
        <end position="394"/>
    </location>
</feature>
<keyword evidence="15" id="KW-0472">Membrane</keyword>
<evidence type="ECO:0000256" key="20">
    <source>
        <dbReference type="SAM" id="MobiDB-lite"/>
    </source>
</evidence>
<feature type="compositionally biased region" description="Basic and acidic residues" evidence="20">
    <location>
        <begin position="552"/>
        <end position="566"/>
    </location>
</feature>
<dbReference type="GO" id="GO:0005743">
    <property type="term" value="C:mitochondrial inner membrane"/>
    <property type="evidence" value="ECO:0007669"/>
    <property type="project" value="UniProtKB-SubCell"/>
</dbReference>
<dbReference type="EC" id="2.7.7.41" evidence="6"/>
<feature type="compositionally biased region" description="Basic and acidic residues" evidence="20">
    <location>
        <begin position="410"/>
        <end position="443"/>
    </location>
</feature>
<dbReference type="PANTHER" id="PTHR13619">
    <property type="entry name" value="PHOSPHATIDATE CYTIDYLYLTRANSFERASE, MITOCHONDRIAL"/>
    <property type="match status" value="1"/>
</dbReference>
<feature type="compositionally biased region" description="Basic and acidic residues" evidence="20">
    <location>
        <begin position="471"/>
        <end position="484"/>
    </location>
</feature>
<evidence type="ECO:0000256" key="2">
    <source>
        <dbReference type="ARBA" id="ARBA00004443"/>
    </source>
</evidence>
<evidence type="ECO:0000256" key="10">
    <source>
        <dbReference type="ARBA" id="ARBA00022695"/>
    </source>
</evidence>
<feature type="compositionally biased region" description="Basic and acidic residues" evidence="20">
    <location>
        <begin position="827"/>
        <end position="848"/>
    </location>
</feature>
<evidence type="ECO:0000256" key="5">
    <source>
        <dbReference type="ARBA" id="ARBA00005458"/>
    </source>
</evidence>
<reference evidence="21" key="1">
    <citation type="submission" date="2021-02" db="EMBL/GenBank/DDBJ databases">
        <authorList>
            <person name="Steward A R."/>
        </authorList>
    </citation>
    <scope>NUCLEOTIDE SEQUENCE</scope>
</reference>
<keyword evidence="11" id="KW-0999">Mitochondrion inner membrane</keyword>
<keyword evidence="17" id="KW-1208">Phospholipid metabolism</keyword>
<feature type="compositionally biased region" description="Acidic residues" evidence="20">
    <location>
        <begin position="630"/>
        <end position="642"/>
    </location>
</feature>
<dbReference type="EMBL" id="CAJOBZ010000004">
    <property type="protein sequence ID" value="CAF4780073.1"/>
    <property type="molecule type" value="Genomic_DNA"/>
</dbReference>
<evidence type="ECO:0000256" key="15">
    <source>
        <dbReference type="ARBA" id="ARBA00023136"/>
    </source>
</evidence>
<evidence type="ECO:0000313" key="21">
    <source>
        <dbReference type="EMBL" id="CAF4780073.1"/>
    </source>
</evidence>
<keyword evidence="22" id="KW-1185">Reference proteome</keyword>
<evidence type="ECO:0000256" key="4">
    <source>
        <dbReference type="ARBA" id="ARBA00005189"/>
    </source>
</evidence>
<keyword evidence="8" id="KW-0444">Lipid biosynthesis</keyword>
<name>A0A821N429_9NEOP</name>
<keyword evidence="16" id="KW-0594">Phospholipid biosynthesis</keyword>
<dbReference type="Pfam" id="PF09139">
    <property type="entry name" value="Tam41_Mmp37"/>
    <property type="match status" value="1"/>
</dbReference>
<evidence type="ECO:0000256" key="8">
    <source>
        <dbReference type="ARBA" id="ARBA00022516"/>
    </source>
</evidence>
<feature type="region of interest" description="Disordered" evidence="20">
    <location>
        <begin position="716"/>
        <end position="740"/>
    </location>
</feature>
<evidence type="ECO:0000256" key="13">
    <source>
        <dbReference type="ARBA" id="ARBA00023098"/>
    </source>
</evidence>
<evidence type="ECO:0000256" key="17">
    <source>
        <dbReference type="ARBA" id="ARBA00023264"/>
    </source>
</evidence>
<comment type="pathway">
    <text evidence="3">Phospholipid metabolism; CDP-diacylglycerol biosynthesis; CDP-diacylglycerol from sn-glycerol 3-phosphate: step 3/3.</text>
</comment>
<evidence type="ECO:0000256" key="14">
    <source>
        <dbReference type="ARBA" id="ARBA00023128"/>
    </source>
</evidence>
<evidence type="ECO:0000256" key="3">
    <source>
        <dbReference type="ARBA" id="ARBA00005119"/>
    </source>
</evidence>
<comment type="subcellular location">
    <subcellularLocation>
        <location evidence="2">Mitochondrion inner membrane</location>
        <topology evidence="2">Peripheral membrane protein</topology>
        <orientation evidence="2">Matrix side</orientation>
    </subcellularLocation>
</comment>
<gene>
    <name evidence="21" type="ORF">PMACD_LOCUS2295</name>
</gene>
<sequence>MAATATKVVGAAKDISPLYYRMLSKFPQNFTFCFAYGSAVKPQIGNEKKHNMIDLIYCVDNSHRWHGANLEINPSHYSALRFLGKGFIAKFQEKWGAKVYFNTLVEMKEENVTIKYGVVSQKDLITDLLDWNYLYLAGRLHKPVEIIKQTKTSQLQNALQSNLRSAVHTALLILPETFSEYDFYFAISNLSYAGDFRMTFGENKNKVRNIVQPQLLSFRELYRPILQHFHAYVDFPTGDAQCHQDLSPKTKLHHLMQLPMVPQQRIVKFWNHGGPQQDMEDVLRAVAYDIDCAVILRQILKDLVWQSSVRQSLKGIATAGLLKSIRYRKMLSDESSSDSETGRFKCQTNKQDGHQRRDETRSTNRTRSPGRNKHPVNRYDKGFDRKKDDRDRFHRDRHRHERYSPIRSRYPRDRSRERRSHERQREKERSKHKDFSLNRDQRRSSRSRFSRSPMHNRNVKDEIKNIIVSDKTTDKYDRKPRDDSPPSPIHTVKRSEVYKPQEQPKTRKSESPVVIDHDSPDEEVQLGSYYSMIPAVVKEKSEESSEIDSSDDEKLRAKLLNLEKELHKTKKKKHKKKHKKRSSKSKDKVLDAISVEVTSTTDIQEVQNEHKTQSTEVSSTQKNNRKDSSEEGEILSEEEFDSNDLRHKLKRSKTAQEQPKLDACGPALPPHLQKRYTKSASPDNVSIKLSTEKVRNIGPTIPSDMRKVLAEQSPELIKESSDEDGIGPLPAGAEEKWSEAHQKLEERAYEIKIKKLEGQSMKGKDVNREQWMLELPEGKTKFLGLEARGFRAKAGPDMSDRSSWTDTPEDKARKASGVVEEDPSETLQREAKDRQVSNRDEEQEQAVR</sequence>
<accession>A0A821N429</accession>
<evidence type="ECO:0000256" key="7">
    <source>
        <dbReference type="ARBA" id="ARBA00018337"/>
    </source>
</evidence>
<dbReference type="GO" id="GO:0016024">
    <property type="term" value="P:CDP-diacylglycerol biosynthetic process"/>
    <property type="evidence" value="ECO:0007669"/>
    <property type="project" value="UniProtKB-UniPathway"/>
</dbReference>
<evidence type="ECO:0000256" key="18">
    <source>
        <dbReference type="ARBA" id="ARBA00029893"/>
    </source>
</evidence>
<feature type="compositionally biased region" description="Polar residues" evidence="20">
    <location>
        <begin position="596"/>
        <end position="606"/>
    </location>
</feature>
<dbReference type="InterPro" id="IPR015222">
    <property type="entry name" value="Tam41"/>
</dbReference>
<comment type="pathway">
    <text evidence="4">Lipid metabolism.</text>
</comment>
<dbReference type="AlphaFoldDB" id="A0A821N429"/>
<dbReference type="UniPathway" id="UPA00557">
    <property type="reaction ID" value="UER00614"/>
</dbReference>
<comment type="caution">
    <text evidence="21">The sequence shown here is derived from an EMBL/GenBank/DDBJ whole genome shotgun (WGS) entry which is preliminary data.</text>
</comment>
<keyword evidence="9" id="KW-0808">Transferase</keyword>
<comment type="similarity">
    <text evidence="5">Belongs to the TAM41 family.</text>
</comment>
<evidence type="ECO:0000256" key="1">
    <source>
        <dbReference type="ARBA" id="ARBA00001946"/>
    </source>
</evidence>
<keyword evidence="12" id="KW-0460">Magnesium</keyword>
<keyword evidence="10" id="KW-0548">Nucleotidyltransferase</keyword>
<evidence type="ECO:0000256" key="11">
    <source>
        <dbReference type="ARBA" id="ARBA00022792"/>
    </source>
</evidence>
<dbReference type="GO" id="GO:0032049">
    <property type="term" value="P:cardiolipin biosynthetic process"/>
    <property type="evidence" value="ECO:0007669"/>
    <property type="project" value="InterPro"/>
</dbReference>
<feature type="compositionally biased region" description="Basic and acidic residues" evidence="20">
    <location>
        <begin position="351"/>
        <end position="362"/>
    </location>
</feature>
<dbReference type="Proteomes" id="UP000663880">
    <property type="component" value="Unassembled WGS sequence"/>
</dbReference>
<protein>
    <recommendedName>
        <fullName evidence="7">Phosphatidate cytidylyltransferase, mitochondrial</fullName>
        <ecNumber evidence="6">2.7.7.41</ecNumber>
    </recommendedName>
    <alternativeName>
        <fullName evidence="18">CDP-diacylglycerol synthase</fullName>
    </alternativeName>
    <alternativeName>
        <fullName evidence="19">Mitochondrial translocator assembly and maintenance protein 41 homolog</fullName>
    </alternativeName>
</protein>
<evidence type="ECO:0000256" key="9">
    <source>
        <dbReference type="ARBA" id="ARBA00022679"/>
    </source>
</evidence>
<evidence type="ECO:0000256" key="12">
    <source>
        <dbReference type="ARBA" id="ARBA00022842"/>
    </source>
</evidence>
<evidence type="ECO:0000256" key="16">
    <source>
        <dbReference type="ARBA" id="ARBA00023209"/>
    </source>
</evidence>
<keyword evidence="14" id="KW-0496">Mitochondrion</keyword>
<evidence type="ECO:0000313" key="22">
    <source>
        <dbReference type="Proteomes" id="UP000663880"/>
    </source>
</evidence>
<comment type="cofactor">
    <cofactor evidence="1">
        <name>Mg(2+)</name>
        <dbReference type="ChEBI" id="CHEBI:18420"/>
    </cofactor>
</comment>
<evidence type="ECO:0000256" key="19">
    <source>
        <dbReference type="ARBA" id="ARBA00031502"/>
    </source>
</evidence>
<feature type="compositionally biased region" description="Basic residues" evidence="20">
    <location>
        <begin position="567"/>
        <end position="583"/>
    </location>
</feature>